<evidence type="ECO:0000256" key="1">
    <source>
        <dbReference type="SAM" id="Coils"/>
    </source>
</evidence>
<dbReference type="EMBL" id="BARS01049417">
    <property type="protein sequence ID" value="GAG32712.1"/>
    <property type="molecule type" value="Genomic_DNA"/>
</dbReference>
<evidence type="ECO:0000313" key="2">
    <source>
        <dbReference type="EMBL" id="GAG32712.1"/>
    </source>
</evidence>
<proteinExistence type="predicted"/>
<comment type="caution">
    <text evidence="2">The sequence shown here is derived from an EMBL/GenBank/DDBJ whole genome shotgun (WGS) entry which is preliminary data.</text>
</comment>
<name>X0XBA4_9ZZZZ</name>
<feature type="coiled-coil region" evidence="1">
    <location>
        <begin position="4"/>
        <end position="31"/>
    </location>
</feature>
<keyword evidence="1" id="KW-0175">Coiled coil</keyword>
<accession>X0XBA4</accession>
<feature type="non-terminal residue" evidence="2">
    <location>
        <position position="1"/>
    </location>
</feature>
<sequence length="92" mass="10081">TYGARSSRRLLKAAERMIRRKKKNSELLRSASTYGMSYPAARIGQSSLTLADCNGSSVRVLGSTHVALLPLFPYGRRHSPSGERQKASLTTV</sequence>
<protein>
    <submittedName>
        <fullName evidence="2">Uncharacterized protein</fullName>
    </submittedName>
</protein>
<reference evidence="2" key="1">
    <citation type="journal article" date="2014" name="Front. Microbiol.">
        <title>High frequency of phylogenetically diverse reductive dehalogenase-homologous genes in deep subseafloor sedimentary metagenomes.</title>
        <authorList>
            <person name="Kawai M."/>
            <person name="Futagami T."/>
            <person name="Toyoda A."/>
            <person name="Takaki Y."/>
            <person name="Nishi S."/>
            <person name="Hori S."/>
            <person name="Arai W."/>
            <person name="Tsubouchi T."/>
            <person name="Morono Y."/>
            <person name="Uchiyama I."/>
            <person name="Ito T."/>
            <person name="Fujiyama A."/>
            <person name="Inagaki F."/>
            <person name="Takami H."/>
        </authorList>
    </citation>
    <scope>NUCLEOTIDE SEQUENCE</scope>
    <source>
        <strain evidence="2">Expedition CK06-06</strain>
    </source>
</reference>
<dbReference type="AlphaFoldDB" id="X0XBA4"/>
<gene>
    <name evidence="2" type="ORF">S01H1_73916</name>
</gene>
<organism evidence="2">
    <name type="scientific">marine sediment metagenome</name>
    <dbReference type="NCBI Taxonomy" id="412755"/>
    <lineage>
        <taxon>unclassified sequences</taxon>
        <taxon>metagenomes</taxon>
        <taxon>ecological metagenomes</taxon>
    </lineage>
</organism>